<dbReference type="AlphaFoldDB" id="A0A839INL2"/>
<protein>
    <submittedName>
        <fullName evidence="1">Uncharacterized protein</fullName>
    </submittedName>
</protein>
<name>A0A839INL2_9GAMM</name>
<dbReference type="RefSeq" id="WP_220495563.1">
    <property type="nucleotide sequence ID" value="NZ_JACJFM010000007.1"/>
</dbReference>
<sequence>MMSEYQYYRFECTDSLLSSQQQTKLRDISSRAEITSSSFQVYYNYSDLKADPDLLMKQYFDVGFYYADWGEVIIWLKLPPKSLPETFTMIDDGFSAIVWNTNQYQLLRLVMNEDDRYRDDDDAERFFTYLRDLRAELISKDYRLLYLCWLIQVHNNDSPPPLPRIGYDFSQLTDAQQAFADLFGLSEVPVRALAALLSQTKNHATLSSRPLPPEQQLRQLSAEDKDRLLYALFEQGQLSSQQALAMLNENTVPDQWRYWLKAEDLDAYMARIRDEMNRVYRAREAERKAREQAEKEHYMEQVFANREVGWKRAKEGADSMKPKGYDQTAATLQELFDAYSMKGVLQDFILRFQRFVSDYATRPSLMRRLEGLKKAIETGQCL</sequence>
<keyword evidence="2" id="KW-1185">Reference proteome</keyword>
<dbReference type="Proteomes" id="UP000565262">
    <property type="component" value="Unassembled WGS sequence"/>
</dbReference>
<organism evidence="1 2">
    <name type="scientific">Oceanospirillum sediminis</name>
    <dbReference type="NCBI Taxonomy" id="2760088"/>
    <lineage>
        <taxon>Bacteria</taxon>
        <taxon>Pseudomonadati</taxon>
        <taxon>Pseudomonadota</taxon>
        <taxon>Gammaproteobacteria</taxon>
        <taxon>Oceanospirillales</taxon>
        <taxon>Oceanospirillaceae</taxon>
        <taxon>Oceanospirillum</taxon>
    </lineage>
</organism>
<evidence type="ECO:0000313" key="1">
    <source>
        <dbReference type="EMBL" id="MBB1486528.1"/>
    </source>
</evidence>
<dbReference type="EMBL" id="JACJFM010000007">
    <property type="protein sequence ID" value="MBB1486528.1"/>
    <property type="molecule type" value="Genomic_DNA"/>
</dbReference>
<reference evidence="1 2" key="1">
    <citation type="submission" date="2020-08" db="EMBL/GenBank/DDBJ databases">
        <title>Oceanospirillum sp. nov. isolated from marine sediment.</title>
        <authorList>
            <person name="Ji X."/>
        </authorList>
    </citation>
    <scope>NUCLEOTIDE SEQUENCE [LARGE SCALE GENOMIC DNA]</scope>
    <source>
        <strain evidence="1 2">D5</strain>
    </source>
</reference>
<gene>
    <name evidence="1" type="ORF">H4O21_07885</name>
</gene>
<evidence type="ECO:0000313" key="2">
    <source>
        <dbReference type="Proteomes" id="UP000565262"/>
    </source>
</evidence>
<accession>A0A839INL2</accession>
<proteinExistence type="predicted"/>
<comment type="caution">
    <text evidence="1">The sequence shown here is derived from an EMBL/GenBank/DDBJ whole genome shotgun (WGS) entry which is preliminary data.</text>
</comment>